<protein>
    <recommendedName>
        <fullName evidence="3">DUF3299 domain-containing protein</fullName>
    </recommendedName>
</protein>
<name>A0A0H5D0V4_9RHOB</name>
<reference evidence="2" key="1">
    <citation type="submission" date="2015-05" db="EMBL/GenBank/DDBJ databases">
        <authorList>
            <person name="Rodrigo-Torres Lidia"/>
            <person name="Arahal R.David."/>
        </authorList>
    </citation>
    <scope>NUCLEOTIDE SEQUENCE [LARGE SCALE GENOMIC DNA]</scope>
    <source>
        <strain evidence="2">CECT 7321</strain>
    </source>
</reference>
<dbReference type="RefSeq" id="WP_050673214.1">
    <property type="nucleotide sequence ID" value="NZ_CVRL01000017.1"/>
</dbReference>
<dbReference type="GeneID" id="78396942"/>
<dbReference type="Gene3D" id="2.40.50.870">
    <property type="entry name" value="Protein of unknown function (DUF3299)"/>
    <property type="match status" value="1"/>
</dbReference>
<dbReference type="InterPro" id="IPR021727">
    <property type="entry name" value="DUF3299"/>
</dbReference>
<evidence type="ECO:0008006" key="3">
    <source>
        <dbReference type="Google" id="ProtNLM"/>
    </source>
</evidence>
<evidence type="ECO:0000313" key="2">
    <source>
        <dbReference type="Proteomes" id="UP000043764"/>
    </source>
</evidence>
<dbReference type="STRING" id="481446.NIT7645_01555"/>
<dbReference type="InterPro" id="IPR006311">
    <property type="entry name" value="TAT_signal"/>
</dbReference>
<dbReference type="Pfam" id="PF11736">
    <property type="entry name" value="DUF3299"/>
    <property type="match status" value="1"/>
</dbReference>
<dbReference type="Proteomes" id="UP000043764">
    <property type="component" value="Unassembled WGS sequence"/>
</dbReference>
<accession>A0A0H5D0V4</accession>
<dbReference type="AlphaFoldDB" id="A0A0H5D0V4"/>
<proteinExistence type="predicted"/>
<sequence>MTNNRPLTRRSALGLIGAVSTIPATGWASAAREITWDDLIPPGVPYSEIIGEGEMDEAADTWFPVYDENATKLNETLNGARIRMPGFIIPFNVAADGVREFMLVPYVGACIHTPPPPANQLVMVSTQTPWPGDELWDPVWVTGIMHTQLQSTWLGETGYAITAEEMEIYEW</sequence>
<dbReference type="PROSITE" id="PS51318">
    <property type="entry name" value="TAT"/>
    <property type="match status" value="1"/>
</dbReference>
<organism evidence="1 2">
    <name type="scientific">Phaeobacter italicus</name>
    <dbReference type="NCBI Taxonomy" id="481446"/>
    <lineage>
        <taxon>Bacteria</taxon>
        <taxon>Pseudomonadati</taxon>
        <taxon>Pseudomonadota</taxon>
        <taxon>Alphaproteobacteria</taxon>
        <taxon>Rhodobacterales</taxon>
        <taxon>Roseobacteraceae</taxon>
        <taxon>Phaeobacter</taxon>
    </lineage>
</organism>
<gene>
    <name evidence="1" type="ORF">NIT7321_01710</name>
</gene>
<dbReference type="EMBL" id="CVRL01000017">
    <property type="protein sequence ID" value="CRL10862.1"/>
    <property type="molecule type" value="Genomic_DNA"/>
</dbReference>
<evidence type="ECO:0000313" key="1">
    <source>
        <dbReference type="EMBL" id="CRL10862.1"/>
    </source>
</evidence>
<keyword evidence="2" id="KW-1185">Reference proteome</keyword>